<dbReference type="Pfam" id="PF25612">
    <property type="entry name" value="DUF7940"/>
    <property type="match status" value="1"/>
</dbReference>
<proteinExistence type="predicted"/>
<evidence type="ECO:0000313" key="2">
    <source>
        <dbReference type="EMBL" id="XAI69743.1"/>
    </source>
</evidence>
<reference evidence="2" key="1">
    <citation type="journal article" date="2024" name="J. Gen. Virol.">
        <title>Novel phages of Pseudomonas syringae unveil numerous potential auxiliary metabolic genes.</title>
        <authorList>
            <person name="Feltin C."/>
            <person name="Garneau J.R."/>
            <person name="Morris C.E."/>
            <person name="Berard A."/>
            <person name="Torres-Barcelo C."/>
        </authorList>
    </citation>
    <scope>NUCLEOTIDE SEQUENCE</scope>
</reference>
<feature type="transmembrane region" description="Helical" evidence="1">
    <location>
        <begin position="51"/>
        <end position="69"/>
    </location>
</feature>
<dbReference type="EMBL" id="PP179312">
    <property type="protein sequence ID" value="XAI69743.1"/>
    <property type="molecule type" value="Genomic_DNA"/>
</dbReference>
<keyword evidence="1" id="KW-0812">Transmembrane</keyword>
<sequence length="80" mass="9167">MKVRLIDNWKSAWKLASVQLSALGLVLTWLVDFLNSIWYSLPPNIVEKIPHASHISMVMFVVVMIVRLVKQKKEPVHGSE</sequence>
<protein>
    <submittedName>
        <fullName evidence="2">Holin</fullName>
    </submittedName>
</protein>
<keyword evidence="1" id="KW-0472">Membrane</keyword>
<keyword evidence="1" id="KW-1133">Transmembrane helix</keyword>
<accession>A0AAU6VZQ2</accession>
<evidence type="ECO:0000256" key="1">
    <source>
        <dbReference type="SAM" id="Phobius"/>
    </source>
</evidence>
<dbReference type="InterPro" id="IPR057700">
    <property type="entry name" value="DUF7940"/>
</dbReference>
<gene>
    <name evidence="2" type="ORF">Arace01_00077</name>
</gene>
<organism evidence="2">
    <name type="scientific">Pseudomonas phage Arace01</name>
    <dbReference type="NCBI Taxonomy" id="3138526"/>
    <lineage>
        <taxon>Viruses</taxon>
    </lineage>
</organism>
<feature type="transmembrane region" description="Helical" evidence="1">
    <location>
        <begin position="12"/>
        <end position="31"/>
    </location>
</feature>
<name>A0AAU6VZQ2_9VIRU</name>